<dbReference type="AlphaFoldDB" id="A0A2T2N3L6"/>
<proteinExistence type="predicted"/>
<name>A0A2T2N3L6_CORCC</name>
<dbReference type="Proteomes" id="UP000240883">
    <property type="component" value="Unassembled WGS sequence"/>
</dbReference>
<dbReference type="OrthoDB" id="3796612at2759"/>
<dbReference type="STRING" id="1448308.A0A2T2N3L6"/>
<organism evidence="1 2">
    <name type="scientific">Corynespora cassiicola Philippines</name>
    <dbReference type="NCBI Taxonomy" id="1448308"/>
    <lineage>
        <taxon>Eukaryota</taxon>
        <taxon>Fungi</taxon>
        <taxon>Dikarya</taxon>
        <taxon>Ascomycota</taxon>
        <taxon>Pezizomycotina</taxon>
        <taxon>Dothideomycetes</taxon>
        <taxon>Pleosporomycetidae</taxon>
        <taxon>Pleosporales</taxon>
        <taxon>Corynesporascaceae</taxon>
        <taxon>Corynespora</taxon>
    </lineage>
</organism>
<protein>
    <submittedName>
        <fullName evidence="1">Uncharacterized protein</fullName>
    </submittedName>
</protein>
<evidence type="ECO:0000313" key="1">
    <source>
        <dbReference type="EMBL" id="PSN59994.1"/>
    </source>
</evidence>
<gene>
    <name evidence="1" type="ORF">BS50DRAFT_656142</name>
</gene>
<dbReference type="EMBL" id="KZ678151">
    <property type="protein sequence ID" value="PSN59994.1"/>
    <property type="molecule type" value="Genomic_DNA"/>
</dbReference>
<accession>A0A2T2N3L6</accession>
<evidence type="ECO:0000313" key="2">
    <source>
        <dbReference type="Proteomes" id="UP000240883"/>
    </source>
</evidence>
<keyword evidence="2" id="KW-1185">Reference proteome</keyword>
<sequence length="290" mass="32017">MDTEIILLPLGDEGSGFRTKNTTDCGYRRNIVDHGEKLITKATIVGIINGELSEGDPATLLIFEFRFISTKSSRRFIQAIITMKFEDANSDRTTQPEVYGISPSGSFFLNKSTAIGNIKQTANLGVNLGSTAGLGITAGYQWETEKSKEKVCSTKLSGQKRQLNEWSDADDTVIWGLEENDVTKGGIPNFLRAAVLLRRVDDVPFRFEVKVCTRVDFMSEIQQLVGLGKPRPIHPIEVDPKVDAKMLGVCYTLKEVDGTKYLSDLDLGKLAEVGVETEFETPTESLLART</sequence>
<reference evidence="1 2" key="1">
    <citation type="journal article" date="2018" name="Front. Microbiol.">
        <title>Genome-Wide Analysis of Corynespora cassiicola Leaf Fall Disease Putative Effectors.</title>
        <authorList>
            <person name="Lopez D."/>
            <person name="Ribeiro S."/>
            <person name="Label P."/>
            <person name="Fumanal B."/>
            <person name="Venisse J.S."/>
            <person name="Kohler A."/>
            <person name="de Oliveira R.R."/>
            <person name="Labutti K."/>
            <person name="Lipzen A."/>
            <person name="Lail K."/>
            <person name="Bauer D."/>
            <person name="Ohm R.A."/>
            <person name="Barry K.W."/>
            <person name="Spatafora J."/>
            <person name="Grigoriev I.V."/>
            <person name="Martin F.M."/>
            <person name="Pujade-Renaud V."/>
        </authorList>
    </citation>
    <scope>NUCLEOTIDE SEQUENCE [LARGE SCALE GENOMIC DNA]</scope>
    <source>
        <strain evidence="1 2">Philippines</strain>
    </source>
</reference>